<dbReference type="InterPro" id="IPR050515">
    <property type="entry name" value="Beta-lactam/transpept"/>
</dbReference>
<keyword evidence="2" id="KW-0328">Glycosyltransferase</keyword>
<keyword evidence="2" id="KW-0808">Transferase</keyword>
<reference evidence="2" key="1">
    <citation type="journal article" date="2011" name="Stand. Genomic Sci.">
        <title>Complete genome sequence of Mahella australiensis type strain (50-1 BON).</title>
        <authorList>
            <person name="Sikorski J."/>
            <person name="Teshima H."/>
            <person name="Nolan M."/>
            <person name="Lucas S."/>
            <person name="Hammon N."/>
            <person name="Deshpande S."/>
            <person name="Cheng J.F."/>
            <person name="Pitluck S."/>
            <person name="Liolios K."/>
            <person name="Pagani I."/>
            <person name="Ivanova N."/>
            <person name="Huntemann M."/>
            <person name="Mavromatis K."/>
            <person name="Ovchinikova G."/>
            <person name="Pati A."/>
            <person name="Tapia R."/>
            <person name="Han C."/>
            <person name="Goodwin L."/>
            <person name="Chen A."/>
            <person name="Palaniappan K."/>
            <person name="Land M."/>
            <person name="Hauser L."/>
            <person name="Ngatchou-Djao O.D."/>
            <person name="Rohde M."/>
            <person name="Pukall R."/>
            <person name="Spring S."/>
            <person name="Abt B."/>
            <person name="Goker M."/>
            <person name="Detter J.C."/>
            <person name="Woyke T."/>
            <person name="Bristow J."/>
            <person name="Markowitz V."/>
            <person name="Hugenholtz P."/>
            <person name="Eisen J.A."/>
            <person name="Kyrpides N.C."/>
            <person name="Klenk H.P."/>
            <person name="Lapidus A."/>
        </authorList>
    </citation>
    <scope>NUCLEOTIDE SEQUENCE [LARGE SCALE GENOMIC DNA]</scope>
    <source>
        <strain evidence="2">50-1 BON</strain>
    </source>
</reference>
<dbReference type="eggNOG" id="COG0768">
    <property type="taxonomic scope" value="Bacteria"/>
</dbReference>
<dbReference type="PANTHER" id="PTHR30627">
    <property type="entry name" value="PEPTIDOGLYCAN D,D-TRANSPEPTIDASE"/>
    <property type="match status" value="1"/>
</dbReference>
<dbReference type="SUPFAM" id="SSF56519">
    <property type="entry name" value="Penicillin binding protein dimerisation domain"/>
    <property type="match status" value="1"/>
</dbReference>
<dbReference type="GO" id="GO:0005886">
    <property type="term" value="C:plasma membrane"/>
    <property type="evidence" value="ECO:0007669"/>
    <property type="project" value="TreeGrafter"/>
</dbReference>
<gene>
    <name evidence="2" type="ordered locus">Mahau_1105</name>
</gene>
<dbReference type="RefSeq" id="WP_013780733.1">
    <property type="nucleotide sequence ID" value="NC_015520.1"/>
</dbReference>
<dbReference type="AlphaFoldDB" id="F4A370"/>
<dbReference type="InterPro" id="IPR001460">
    <property type="entry name" value="PCN-bd_Tpept"/>
</dbReference>
<dbReference type="Proteomes" id="UP000008457">
    <property type="component" value="Chromosome"/>
</dbReference>
<protein>
    <submittedName>
        <fullName evidence="2">Peptidoglycan glycosyltransferase</fullName>
        <ecNumber evidence="2">2.4.1.129</ecNumber>
    </submittedName>
</protein>
<organism evidence="2 3">
    <name type="scientific">Mahella australiensis (strain DSM 15567 / CIP 107919 / 50-1 BON)</name>
    <dbReference type="NCBI Taxonomy" id="697281"/>
    <lineage>
        <taxon>Bacteria</taxon>
        <taxon>Bacillati</taxon>
        <taxon>Bacillota</taxon>
        <taxon>Clostridia</taxon>
        <taxon>Thermoanaerobacterales</taxon>
        <taxon>Thermoanaerobacterales Family IV. Incertae Sedis</taxon>
        <taxon>Mahella</taxon>
    </lineage>
</organism>
<feature type="domain" description="Penicillin-binding protein transpeptidase" evidence="1">
    <location>
        <begin position="230"/>
        <end position="514"/>
    </location>
</feature>
<accession>F4A370</accession>
<proteinExistence type="predicted"/>
<dbReference type="OrthoDB" id="9804124at2"/>
<dbReference type="Gene3D" id="3.90.1310.10">
    <property type="entry name" value="Penicillin-binding protein 2a (Domain 2)"/>
    <property type="match status" value="1"/>
</dbReference>
<evidence type="ECO:0000313" key="2">
    <source>
        <dbReference type="EMBL" id="AEE96303.1"/>
    </source>
</evidence>
<name>F4A370_MAHA5</name>
<dbReference type="Gene3D" id="3.40.710.10">
    <property type="entry name" value="DD-peptidase/beta-lactamase superfamily"/>
    <property type="match status" value="1"/>
</dbReference>
<dbReference type="Pfam" id="PF00905">
    <property type="entry name" value="Transpeptidase"/>
    <property type="match status" value="1"/>
</dbReference>
<evidence type="ECO:0000313" key="3">
    <source>
        <dbReference type="Proteomes" id="UP000008457"/>
    </source>
</evidence>
<evidence type="ECO:0000259" key="1">
    <source>
        <dbReference type="Pfam" id="PF00905"/>
    </source>
</evidence>
<dbReference type="GO" id="GO:0071555">
    <property type="term" value="P:cell wall organization"/>
    <property type="evidence" value="ECO:0007669"/>
    <property type="project" value="TreeGrafter"/>
</dbReference>
<dbReference type="STRING" id="697281.Mahau_1105"/>
<dbReference type="SUPFAM" id="SSF56601">
    <property type="entry name" value="beta-lactamase/transpeptidase-like"/>
    <property type="match status" value="1"/>
</dbReference>
<dbReference type="InterPro" id="IPR036138">
    <property type="entry name" value="PBP_dimer_sf"/>
</dbReference>
<keyword evidence="3" id="KW-1185">Reference proteome</keyword>
<dbReference type="GO" id="GO:0016757">
    <property type="term" value="F:glycosyltransferase activity"/>
    <property type="evidence" value="ECO:0007669"/>
    <property type="project" value="UniProtKB-KW"/>
</dbReference>
<sequence length="522" mass="56188">MDEKSVKRIYRIGMGMLILFALLIVRLGSAQLIDGMAYAEKAVKQRTVRIALYNSRGRILDRSGIPFTDRETTKKLIVFPAMVQDDSVYGYIYSVTGKKRDDIKKAADNRSYVVLDVSDNTTAMPRNAGGILLAEVPRRYSQSMLALHVIGYTDKSNRGVQGIEKAYDSLLKGTGSYSINAVVDAKHRMVPGIGYTVIDERRGAQDVTLTLDYHIQGVTERAMDKNKNTGAAVVMDVHTGDILAMASRPTFDPYSIARADGDALLNKALLDVSPGSIFKIVVAAAALDTGKADLDTEFKCDGYVDVRGRRFGCDVHKDGAGFLDMRQAFAVSCNSYFIQLAQLVGGDNIVRYAEAFGLGHAIDGIPDQQPGLLPIKEEYAGPGIGNLALGQGKVEATPLQIATMVAAVANGGVKPAVSLVEGQGSDQSVRVVSSSTAYKLMTLMREVTINGSGKRAYSDMVGGTAGKTGTPDMGPYAWFAGYFPAHAPEYAIAVLTYNDGYGGQMAAPIFKDIAEGIYKIYK</sequence>
<dbReference type="InterPro" id="IPR012338">
    <property type="entry name" value="Beta-lactam/transpept-like"/>
</dbReference>
<dbReference type="HOGENOM" id="CLU_009289_6_3_9"/>
<dbReference type="EC" id="2.4.1.129" evidence="2"/>
<dbReference type="KEGG" id="mas:Mahau_1105"/>
<dbReference type="GO" id="GO:0008658">
    <property type="term" value="F:penicillin binding"/>
    <property type="evidence" value="ECO:0007669"/>
    <property type="project" value="InterPro"/>
</dbReference>
<dbReference type="EMBL" id="CP002360">
    <property type="protein sequence ID" value="AEE96303.1"/>
    <property type="molecule type" value="Genomic_DNA"/>
</dbReference>